<dbReference type="CDD" id="cd03801">
    <property type="entry name" value="GT4_PimA-like"/>
    <property type="match status" value="1"/>
</dbReference>
<keyword evidence="1 3" id="KW-0808">Transferase</keyword>
<reference evidence="3 4" key="1">
    <citation type="submission" date="2021-08" db="EMBL/GenBank/DDBJ databases">
        <title>Complete genome sequence of Leptospira kobayashii strain E30.</title>
        <authorList>
            <person name="Nakao R."/>
            <person name="Nakamura S."/>
            <person name="Masuzawa T."/>
            <person name="Koizumi N."/>
        </authorList>
    </citation>
    <scope>NUCLEOTIDE SEQUENCE [LARGE SCALE GENOMIC DNA]</scope>
    <source>
        <strain evidence="3 4">E30</strain>
    </source>
</reference>
<evidence type="ECO:0000313" key="3">
    <source>
        <dbReference type="EMBL" id="BDA80480.1"/>
    </source>
</evidence>
<accession>A0ABN6KGW5</accession>
<dbReference type="Proteomes" id="UP000245263">
    <property type="component" value="Chromosome 1"/>
</dbReference>
<dbReference type="EMBL" id="AP025028">
    <property type="protein sequence ID" value="BDA80480.1"/>
    <property type="molecule type" value="Genomic_DNA"/>
</dbReference>
<dbReference type="SUPFAM" id="SSF53756">
    <property type="entry name" value="UDP-Glycosyltransferase/glycogen phosphorylase"/>
    <property type="match status" value="1"/>
</dbReference>
<sequence length="394" mass="45282">MKGKKIAILVPRFHPNIAGGAEKLALDYALILKESNQVEVFTTCAKDYISWKNELPAGEEVWDDIKIHRFPVKKERNINTMNQVLENCLRKGNKVSLEEEENFLIEQGPYSPGLVNTMIESQDRFNLIILVGYLYYPIVKVLTHLKKPVLIIPTFHEEPAFTLPIYKRTFLPGYSYCFNAPEEADVYKKQIGILPKNFFFIGTYVSLPNEKVLQNPISNEEEINLLTLGRIEPAKGFPELYAHYDSWKHFFPKEKIHLISIGNNHLPNDLIPASVHLQGFVTQSEKENLLRRSHLILNPSALESFSIAIMEAWSFAKPVLVNGKSDVMRGHCQRSQGGLYYSDEISFRCSLEYLIQNPSIRERLGKNGRRYVELNFTKEVIKNKLELVVSKLLD</sequence>
<dbReference type="Pfam" id="PF00534">
    <property type="entry name" value="Glycos_transf_1"/>
    <property type="match status" value="1"/>
</dbReference>
<name>A0ABN6KGW5_9LEPT</name>
<evidence type="ECO:0000259" key="2">
    <source>
        <dbReference type="Pfam" id="PF00534"/>
    </source>
</evidence>
<dbReference type="RefSeq" id="WP_109021515.1">
    <property type="nucleotide sequence ID" value="NZ_AP025028.1"/>
</dbReference>
<evidence type="ECO:0000256" key="1">
    <source>
        <dbReference type="ARBA" id="ARBA00022679"/>
    </source>
</evidence>
<feature type="domain" description="Glycosyl transferase family 1" evidence="2">
    <location>
        <begin position="216"/>
        <end position="370"/>
    </location>
</feature>
<gene>
    <name evidence="3" type="ORF">LPTSP3_g34100</name>
</gene>
<organism evidence="3 4">
    <name type="scientific">Leptospira kobayashii</name>
    <dbReference type="NCBI Taxonomy" id="1917830"/>
    <lineage>
        <taxon>Bacteria</taxon>
        <taxon>Pseudomonadati</taxon>
        <taxon>Spirochaetota</taxon>
        <taxon>Spirochaetia</taxon>
        <taxon>Leptospirales</taxon>
        <taxon>Leptospiraceae</taxon>
        <taxon>Leptospira</taxon>
    </lineage>
</organism>
<dbReference type="Gene3D" id="3.40.50.2000">
    <property type="entry name" value="Glycogen Phosphorylase B"/>
    <property type="match status" value="1"/>
</dbReference>
<dbReference type="PANTHER" id="PTHR46401:SF2">
    <property type="entry name" value="GLYCOSYLTRANSFERASE WBBK-RELATED"/>
    <property type="match status" value="1"/>
</dbReference>
<dbReference type="InterPro" id="IPR001296">
    <property type="entry name" value="Glyco_trans_1"/>
</dbReference>
<dbReference type="GO" id="GO:0016740">
    <property type="term" value="F:transferase activity"/>
    <property type="evidence" value="ECO:0007669"/>
    <property type="project" value="UniProtKB-KW"/>
</dbReference>
<dbReference type="PANTHER" id="PTHR46401">
    <property type="entry name" value="GLYCOSYLTRANSFERASE WBBK-RELATED"/>
    <property type="match status" value="1"/>
</dbReference>
<keyword evidence="4" id="KW-1185">Reference proteome</keyword>
<evidence type="ECO:0000313" key="4">
    <source>
        <dbReference type="Proteomes" id="UP000245263"/>
    </source>
</evidence>
<protein>
    <submittedName>
        <fullName evidence="3">Glycosyl transferase</fullName>
    </submittedName>
</protein>
<proteinExistence type="predicted"/>